<dbReference type="PANTHER" id="PTHR11138:SF5">
    <property type="entry name" value="METHIONYL-TRNA FORMYLTRANSFERASE, MITOCHONDRIAL"/>
    <property type="match status" value="1"/>
</dbReference>
<dbReference type="EMBL" id="DRHY01000026">
    <property type="protein sequence ID" value="HEC72932.1"/>
    <property type="molecule type" value="Genomic_DNA"/>
</dbReference>
<dbReference type="InterPro" id="IPR001555">
    <property type="entry name" value="GART_AS"/>
</dbReference>
<gene>
    <name evidence="8" type="primary">fmt</name>
    <name evidence="11" type="ORF">ENI26_01015</name>
</gene>
<evidence type="ECO:0000256" key="3">
    <source>
        <dbReference type="ARBA" id="ARBA00012261"/>
    </source>
</evidence>
<keyword evidence="5 8" id="KW-0808">Transferase</keyword>
<feature type="domain" description="Formyl transferase N-terminal" evidence="9">
    <location>
        <begin position="1"/>
        <end position="177"/>
    </location>
</feature>
<comment type="function">
    <text evidence="1 8">Attaches a formyl group to the free amino group of methionyl-tRNA(fMet). The formyl group appears to play a dual role in the initiator identity of N-formylmethionyl-tRNA by promoting its recognition by IF2 and preventing the misappropriation of this tRNA by the elongation apparatus.</text>
</comment>
<protein>
    <recommendedName>
        <fullName evidence="4 8">Methionyl-tRNA formyltransferase</fullName>
        <ecNumber evidence="3 8">2.1.2.9</ecNumber>
    </recommendedName>
</protein>
<comment type="catalytic activity">
    <reaction evidence="7 8">
        <text>L-methionyl-tRNA(fMet) + (6R)-10-formyltetrahydrofolate = N-formyl-L-methionyl-tRNA(fMet) + (6S)-5,6,7,8-tetrahydrofolate + H(+)</text>
        <dbReference type="Rhea" id="RHEA:24380"/>
        <dbReference type="Rhea" id="RHEA-COMP:9952"/>
        <dbReference type="Rhea" id="RHEA-COMP:9953"/>
        <dbReference type="ChEBI" id="CHEBI:15378"/>
        <dbReference type="ChEBI" id="CHEBI:57453"/>
        <dbReference type="ChEBI" id="CHEBI:78530"/>
        <dbReference type="ChEBI" id="CHEBI:78844"/>
        <dbReference type="ChEBI" id="CHEBI:195366"/>
        <dbReference type="EC" id="2.1.2.9"/>
    </reaction>
</comment>
<proteinExistence type="inferred from homology"/>
<keyword evidence="6 8" id="KW-0648">Protein biosynthesis</keyword>
<evidence type="ECO:0000256" key="4">
    <source>
        <dbReference type="ARBA" id="ARBA00016014"/>
    </source>
</evidence>
<dbReference type="InterPro" id="IPR011034">
    <property type="entry name" value="Formyl_transferase-like_C_sf"/>
</dbReference>
<comment type="similarity">
    <text evidence="2 8">Belongs to the Fmt family.</text>
</comment>
<dbReference type="Gene3D" id="3.40.50.170">
    <property type="entry name" value="Formyl transferase, N-terminal domain"/>
    <property type="match status" value="1"/>
</dbReference>
<dbReference type="PANTHER" id="PTHR11138">
    <property type="entry name" value="METHIONYL-TRNA FORMYLTRANSFERASE"/>
    <property type="match status" value="1"/>
</dbReference>
<dbReference type="GO" id="GO:0005829">
    <property type="term" value="C:cytosol"/>
    <property type="evidence" value="ECO:0007669"/>
    <property type="project" value="TreeGrafter"/>
</dbReference>
<accession>A0A7C2A5I0</accession>
<dbReference type="NCBIfam" id="TIGR00460">
    <property type="entry name" value="fmt"/>
    <property type="match status" value="1"/>
</dbReference>
<dbReference type="CDD" id="cd08646">
    <property type="entry name" value="FMT_core_Met-tRNA-FMT_N"/>
    <property type="match status" value="1"/>
</dbReference>
<dbReference type="FunFam" id="3.40.50.170:FF:000003">
    <property type="entry name" value="Methionyl-tRNA formyltransferase"/>
    <property type="match status" value="1"/>
</dbReference>
<dbReference type="Pfam" id="PF00551">
    <property type="entry name" value="Formyl_trans_N"/>
    <property type="match status" value="1"/>
</dbReference>
<evidence type="ECO:0000256" key="8">
    <source>
        <dbReference type="HAMAP-Rule" id="MF_00182"/>
    </source>
</evidence>
<dbReference type="InterPro" id="IPR002376">
    <property type="entry name" value="Formyl_transf_N"/>
</dbReference>
<dbReference type="InterPro" id="IPR041711">
    <property type="entry name" value="Met-tRNA-FMT_N"/>
</dbReference>
<dbReference type="GO" id="GO:0004479">
    <property type="term" value="F:methionyl-tRNA formyltransferase activity"/>
    <property type="evidence" value="ECO:0007669"/>
    <property type="project" value="UniProtKB-UniRule"/>
</dbReference>
<dbReference type="InterPro" id="IPR005794">
    <property type="entry name" value="Fmt"/>
</dbReference>
<dbReference type="CDD" id="cd08704">
    <property type="entry name" value="Met_tRNA_FMT_C"/>
    <property type="match status" value="1"/>
</dbReference>
<evidence type="ECO:0000256" key="5">
    <source>
        <dbReference type="ARBA" id="ARBA00022679"/>
    </source>
</evidence>
<organism evidence="11">
    <name type="scientific">Methylophaga aminisulfidivorans</name>
    <dbReference type="NCBI Taxonomy" id="230105"/>
    <lineage>
        <taxon>Bacteria</taxon>
        <taxon>Pseudomonadati</taxon>
        <taxon>Pseudomonadota</taxon>
        <taxon>Gammaproteobacteria</taxon>
        <taxon>Thiotrichales</taxon>
        <taxon>Piscirickettsiaceae</taxon>
        <taxon>Methylophaga</taxon>
    </lineage>
</organism>
<comment type="caution">
    <text evidence="11">The sequence shown here is derived from an EMBL/GenBank/DDBJ whole genome shotgun (WGS) entry which is preliminary data.</text>
</comment>
<evidence type="ECO:0000256" key="1">
    <source>
        <dbReference type="ARBA" id="ARBA00002606"/>
    </source>
</evidence>
<dbReference type="HAMAP" id="MF_00182">
    <property type="entry name" value="Formyl_trans"/>
    <property type="match status" value="1"/>
</dbReference>
<name>A0A7C2A5I0_9GAMM</name>
<evidence type="ECO:0000313" key="11">
    <source>
        <dbReference type="EMBL" id="HEC72932.1"/>
    </source>
</evidence>
<sequence length="309" mass="33705">MRIIFAGTPDFAAETLKALLDTEHQICAVYTQPDRPSGRGRKLTASPVKQLAESHNIPIEQPINFKSDDAINTLASYKADVMVVVAYGLLLPQAVLDLPKFACINIHASLLPKWRGAAPIQRAILAGDTESGVCIMKMEAGLDTGPILSESRCLIDDNDTAQTLHDKLAEIGARALLDDLKDIENRLAHATPQDDSLSTYAKKLDKQEAIIDWQHSAQAILHKINAFNPWPVAQTRWQEENMRIWRAQALADTSNGQPGEITAVSKDGIDVATGDGTIRITQLQLPGKRAMSVADMLNAKHIVTGEHLG</sequence>
<dbReference type="AlphaFoldDB" id="A0A7C2A5I0"/>
<dbReference type="Pfam" id="PF02911">
    <property type="entry name" value="Formyl_trans_C"/>
    <property type="match status" value="1"/>
</dbReference>
<dbReference type="PROSITE" id="PS00373">
    <property type="entry name" value="GART"/>
    <property type="match status" value="1"/>
</dbReference>
<evidence type="ECO:0000259" key="10">
    <source>
        <dbReference type="Pfam" id="PF02911"/>
    </source>
</evidence>
<dbReference type="Gene3D" id="3.10.25.10">
    <property type="entry name" value="Formyl transferase, C-terminal domain"/>
    <property type="match status" value="1"/>
</dbReference>
<reference evidence="11" key="1">
    <citation type="journal article" date="2020" name="mSystems">
        <title>Genome- and Community-Level Interaction Insights into Carbon Utilization and Element Cycling Functions of Hydrothermarchaeota in Hydrothermal Sediment.</title>
        <authorList>
            <person name="Zhou Z."/>
            <person name="Liu Y."/>
            <person name="Xu W."/>
            <person name="Pan J."/>
            <person name="Luo Z.H."/>
            <person name="Li M."/>
        </authorList>
    </citation>
    <scope>NUCLEOTIDE SEQUENCE [LARGE SCALE GENOMIC DNA]</scope>
    <source>
        <strain evidence="11">HyVt-380</strain>
    </source>
</reference>
<dbReference type="Proteomes" id="UP000886384">
    <property type="component" value="Unassembled WGS sequence"/>
</dbReference>
<dbReference type="EC" id="2.1.2.9" evidence="3 8"/>
<evidence type="ECO:0000256" key="7">
    <source>
        <dbReference type="ARBA" id="ARBA00048558"/>
    </source>
</evidence>
<dbReference type="SUPFAM" id="SSF53328">
    <property type="entry name" value="Formyltransferase"/>
    <property type="match status" value="1"/>
</dbReference>
<dbReference type="SUPFAM" id="SSF50486">
    <property type="entry name" value="FMT C-terminal domain-like"/>
    <property type="match status" value="1"/>
</dbReference>
<dbReference type="FunFam" id="3.40.50.12230:FF:000001">
    <property type="entry name" value="Methionyl-tRNA formyltransferase"/>
    <property type="match status" value="1"/>
</dbReference>
<evidence type="ECO:0000256" key="6">
    <source>
        <dbReference type="ARBA" id="ARBA00022917"/>
    </source>
</evidence>
<dbReference type="InterPro" id="IPR036477">
    <property type="entry name" value="Formyl_transf_N_sf"/>
</dbReference>
<feature type="domain" description="Formyl transferase C-terminal" evidence="10">
    <location>
        <begin position="203"/>
        <end position="300"/>
    </location>
</feature>
<feature type="binding site" evidence="8">
    <location>
        <begin position="109"/>
        <end position="112"/>
    </location>
    <ligand>
        <name>(6S)-5,6,7,8-tetrahydrofolate</name>
        <dbReference type="ChEBI" id="CHEBI:57453"/>
    </ligand>
</feature>
<evidence type="ECO:0000259" key="9">
    <source>
        <dbReference type="Pfam" id="PF00551"/>
    </source>
</evidence>
<dbReference type="InterPro" id="IPR044135">
    <property type="entry name" value="Met-tRNA-FMT_C"/>
</dbReference>
<dbReference type="InterPro" id="IPR005793">
    <property type="entry name" value="Formyl_trans_C"/>
</dbReference>
<dbReference type="InterPro" id="IPR037022">
    <property type="entry name" value="Formyl_trans_C_sf"/>
</dbReference>
<evidence type="ECO:0000256" key="2">
    <source>
        <dbReference type="ARBA" id="ARBA00010699"/>
    </source>
</evidence>